<comment type="caution">
    <text evidence="6">The sequence shown here is derived from an EMBL/GenBank/DDBJ whole genome shotgun (WGS) entry which is preliminary data.</text>
</comment>
<dbReference type="GO" id="GO:0006508">
    <property type="term" value="P:proteolysis"/>
    <property type="evidence" value="ECO:0007669"/>
    <property type="project" value="UniProtKB-KW"/>
</dbReference>
<comment type="catalytic activity">
    <reaction evidence="3">
        <text>Release of N-terminal proline from a peptide.</text>
        <dbReference type="EC" id="3.4.11.5"/>
    </reaction>
</comment>
<keyword evidence="3" id="KW-0645">Protease</keyword>
<evidence type="ECO:0000256" key="2">
    <source>
        <dbReference type="ARBA" id="ARBA00022801"/>
    </source>
</evidence>
<dbReference type="Gene3D" id="3.40.50.1820">
    <property type="entry name" value="alpha/beta hydrolase"/>
    <property type="match status" value="1"/>
</dbReference>
<evidence type="ECO:0000313" key="6">
    <source>
        <dbReference type="EMBL" id="RXE57434.1"/>
    </source>
</evidence>
<dbReference type="InterPro" id="IPR050266">
    <property type="entry name" value="AB_hydrolase_sf"/>
</dbReference>
<comment type="subunit">
    <text evidence="3">Part of the tricorn proteolytic complex.</text>
</comment>
<dbReference type="InterPro" id="IPR005945">
    <property type="entry name" value="Pro_imino_pep"/>
</dbReference>
<proteinExistence type="inferred from homology"/>
<accession>A0A498H7E5</accession>
<dbReference type="EMBL" id="LHQS01000001">
    <property type="protein sequence ID" value="RXE57434.1"/>
    <property type="molecule type" value="Genomic_DNA"/>
</dbReference>
<reference evidence="6 7" key="1">
    <citation type="journal article" date="2015" name="Int. J. Syst. Evol. Microbiol.">
        <title>Methanoculleus taiwanensis sp. nov., a methanogen isolated from deep marine sediment at the deformation front area near Taiwan.</title>
        <authorList>
            <person name="Weng C.Y."/>
            <person name="Chen S.C."/>
            <person name="Lai M.C."/>
            <person name="Wu S.Y."/>
            <person name="Lin S."/>
            <person name="Yang T.F."/>
            <person name="Chen P.C."/>
        </authorList>
    </citation>
    <scope>NUCLEOTIDE SEQUENCE [LARGE SCALE GENOMIC DNA]</scope>
    <source>
        <strain evidence="6 7">CYW4</strain>
    </source>
</reference>
<evidence type="ECO:0000256" key="3">
    <source>
        <dbReference type="PIRNR" id="PIRNR005539"/>
    </source>
</evidence>
<dbReference type="PRINTS" id="PR00793">
    <property type="entry name" value="PROAMNOPTASE"/>
</dbReference>
<gene>
    <name evidence="6" type="ORF">ABH15_01910</name>
</gene>
<feature type="active site" description="Nucleophile" evidence="4">
    <location>
        <position position="100"/>
    </location>
</feature>
<dbReference type="GO" id="GO:0004177">
    <property type="term" value="F:aminopeptidase activity"/>
    <property type="evidence" value="ECO:0007669"/>
    <property type="project" value="UniProtKB-KW"/>
</dbReference>
<dbReference type="PANTHER" id="PTHR43798:SF33">
    <property type="entry name" value="HYDROLASE, PUTATIVE (AFU_ORTHOLOGUE AFUA_2G14860)-RELATED"/>
    <property type="match status" value="1"/>
</dbReference>
<feature type="active site" evidence="4">
    <location>
        <position position="240"/>
    </location>
</feature>
<keyword evidence="7" id="KW-1185">Reference proteome</keyword>
<feature type="domain" description="AB hydrolase-1" evidence="5">
    <location>
        <begin position="26"/>
        <end position="273"/>
    </location>
</feature>
<dbReference type="Proteomes" id="UP000290932">
    <property type="component" value="Unassembled WGS sequence"/>
</dbReference>
<evidence type="ECO:0000256" key="1">
    <source>
        <dbReference type="ARBA" id="ARBA00010088"/>
    </source>
</evidence>
<evidence type="ECO:0000313" key="7">
    <source>
        <dbReference type="Proteomes" id="UP000290932"/>
    </source>
</evidence>
<evidence type="ECO:0000256" key="4">
    <source>
        <dbReference type="PIRSR" id="PIRSR005539-1"/>
    </source>
</evidence>
<keyword evidence="3" id="KW-0031">Aminopeptidase</keyword>
<protein>
    <recommendedName>
        <fullName evidence="3">Proline iminopeptidase</fullName>
        <shortName evidence="3">PIP</shortName>
        <ecNumber evidence="3">3.4.11.5</ecNumber>
    </recommendedName>
    <alternativeName>
        <fullName evidence="3">Prolyl aminopeptidase</fullName>
    </alternativeName>
    <alternativeName>
        <fullName evidence="3">Tricorn protease-interacting factor F1</fullName>
    </alternativeName>
</protein>
<keyword evidence="2 3" id="KW-0378">Hydrolase</keyword>
<dbReference type="InterPro" id="IPR002410">
    <property type="entry name" value="Peptidase_S33"/>
</dbReference>
<feature type="active site" description="Proton donor" evidence="4">
    <location>
        <position position="267"/>
    </location>
</feature>
<comment type="similarity">
    <text evidence="1 3">Belongs to the peptidase S33 family.</text>
</comment>
<name>A0A498H7E5_9EURY</name>
<dbReference type="GO" id="GO:0016020">
    <property type="term" value="C:membrane"/>
    <property type="evidence" value="ECO:0007669"/>
    <property type="project" value="TreeGrafter"/>
</dbReference>
<dbReference type="PANTHER" id="PTHR43798">
    <property type="entry name" value="MONOACYLGLYCEROL LIPASE"/>
    <property type="match status" value="1"/>
</dbReference>
<comment type="function">
    <text evidence="3">Cleaves H-Pro-AMC as well as a wide spectrum of amino acid substrates and several peptide substrates without a proline at the N-terminus.</text>
</comment>
<dbReference type="PIRSF" id="PIRSF005539">
    <property type="entry name" value="Pept_S33_TRI_F1"/>
    <property type="match status" value="1"/>
</dbReference>
<dbReference type="InterPro" id="IPR000073">
    <property type="entry name" value="AB_hydrolase_1"/>
</dbReference>
<dbReference type="AlphaFoldDB" id="A0A498H7E5"/>
<dbReference type="NCBIfam" id="TIGR01250">
    <property type="entry name" value="pro_imino_pep_2"/>
    <property type="match status" value="1"/>
</dbReference>
<sequence>MREGYLPVPGGNVWYRIVGGGAEGVPLLVLHGGPGASSDYLEPLEALADERPIIFYDQLGGGNSDRPNDPSLWTVNRSVAEIVAVREALDLDEVHILGQSWGTALAVEYYTLASGQNGVKSLVLSAPCLNAARWAADQQEHVADLPGSARAAISESETSGTFSSPEYQEAMMLFYNRHVCRMEPWPDCLNRTFEKLGYPVYEQMWGPSEFTVTGTLREYNCTPQLGGIGVPVLFTCGEFDEASPETTAFYASLVPGAEVRVFEDASHEHHLEKSEEYLKTVREFLRRAER</sequence>
<dbReference type="InterPro" id="IPR029058">
    <property type="entry name" value="AB_hydrolase_fold"/>
</dbReference>
<dbReference type="Pfam" id="PF00561">
    <property type="entry name" value="Abhydrolase_1"/>
    <property type="match status" value="1"/>
</dbReference>
<dbReference type="EC" id="3.4.11.5" evidence="3"/>
<organism evidence="6 7">
    <name type="scientific">Methanoculleus taiwanensis</name>
    <dbReference type="NCBI Taxonomy" id="1550565"/>
    <lineage>
        <taxon>Archaea</taxon>
        <taxon>Methanobacteriati</taxon>
        <taxon>Methanobacteriota</taxon>
        <taxon>Stenosarchaea group</taxon>
        <taxon>Methanomicrobia</taxon>
        <taxon>Methanomicrobiales</taxon>
        <taxon>Methanomicrobiaceae</taxon>
        <taxon>Methanoculleus</taxon>
    </lineage>
</organism>
<dbReference type="SUPFAM" id="SSF53474">
    <property type="entry name" value="alpha/beta-Hydrolases"/>
    <property type="match status" value="1"/>
</dbReference>
<evidence type="ECO:0000259" key="5">
    <source>
        <dbReference type="Pfam" id="PF00561"/>
    </source>
</evidence>